<keyword evidence="10" id="KW-1185">Reference proteome</keyword>
<protein>
    <submittedName>
        <fullName evidence="11">Lysosome-associated membrane glycoprotein 1</fullName>
    </submittedName>
</protein>
<dbReference type="PRINTS" id="PR00336">
    <property type="entry name" value="LYSASSOCTDMP"/>
</dbReference>
<name>A0A915IGV4_ROMCU</name>
<evidence type="ECO:0000256" key="6">
    <source>
        <dbReference type="ARBA" id="ARBA00023180"/>
    </source>
</evidence>
<comment type="subcellular location">
    <subcellularLocation>
        <location evidence="1">Cell membrane</location>
        <topology evidence="1">Single-pass type I membrane protein</topology>
    </subcellularLocation>
    <subcellularLocation>
        <location evidence="7">Membrane</location>
        <topology evidence="7">Single-pass type I membrane protein</topology>
    </subcellularLocation>
</comment>
<dbReference type="PROSITE" id="PS51407">
    <property type="entry name" value="LAMP_3"/>
    <property type="match status" value="1"/>
</dbReference>
<keyword evidence="2 7" id="KW-0812">Transmembrane</keyword>
<comment type="similarity">
    <text evidence="7">Belongs to the LAMP family.</text>
</comment>
<evidence type="ECO:0000256" key="7">
    <source>
        <dbReference type="PROSITE-ProRule" id="PRU00740"/>
    </source>
</evidence>
<dbReference type="GO" id="GO:0072594">
    <property type="term" value="P:establishment of protein localization to organelle"/>
    <property type="evidence" value="ECO:0007669"/>
    <property type="project" value="TreeGrafter"/>
</dbReference>
<evidence type="ECO:0000259" key="9">
    <source>
        <dbReference type="Pfam" id="PF21222"/>
    </source>
</evidence>
<evidence type="ECO:0000313" key="10">
    <source>
        <dbReference type="Proteomes" id="UP000887565"/>
    </source>
</evidence>
<comment type="caution">
    <text evidence="7">Lacks conserved residue(s) required for the propagation of feature annotation.</text>
</comment>
<evidence type="ECO:0000256" key="4">
    <source>
        <dbReference type="ARBA" id="ARBA00022989"/>
    </source>
</evidence>
<keyword evidence="6" id="KW-0325">Glycoprotein</keyword>
<dbReference type="GO" id="GO:0005886">
    <property type="term" value="C:plasma membrane"/>
    <property type="evidence" value="ECO:0007669"/>
    <property type="project" value="TreeGrafter"/>
</dbReference>
<evidence type="ECO:0000256" key="2">
    <source>
        <dbReference type="ARBA" id="ARBA00022692"/>
    </source>
</evidence>
<proteinExistence type="inferred from homology"/>
<feature type="domain" description="Lysosome-associated membrane glycoprotein 2-like transmembrane" evidence="9">
    <location>
        <begin position="176"/>
        <end position="204"/>
    </location>
</feature>
<keyword evidence="3" id="KW-0732">Signal</keyword>
<evidence type="ECO:0000256" key="1">
    <source>
        <dbReference type="ARBA" id="ARBA00004251"/>
    </source>
</evidence>
<accession>A0A915IGV4</accession>
<keyword evidence="7" id="KW-1015">Disulfide bond</keyword>
<dbReference type="WBParaSite" id="nRc.2.0.1.t13103-RA">
    <property type="protein sequence ID" value="nRc.2.0.1.t13103-RA"/>
    <property type="gene ID" value="nRc.2.0.1.g13103"/>
</dbReference>
<feature type="transmembrane region" description="Helical" evidence="8">
    <location>
        <begin position="175"/>
        <end position="197"/>
    </location>
</feature>
<organism evidence="10 11">
    <name type="scientific">Romanomermis culicivorax</name>
    <name type="common">Nematode worm</name>
    <dbReference type="NCBI Taxonomy" id="13658"/>
    <lineage>
        <taxon>Eukaryota</taxon>
        <taxon>Metazoa</taxon>
        <taxon>Ecdysozoa</taxon>
        <taxon>Nematoda</taxon>
        <taxon>Enoplea</taxon>
        <taxon>Dorylaimia</taxon>
        <taxon>Mermithida</taxon>
        <taxon>Mermithoidea</taxon>
        <taxon>Mermithidae</taxon>
        <taxon>Romanomermis</taxon>
    </lineage>
</organism>
<keyword evidence="4 8" id="KW-1133">Transmembrane helix</keyword>
<feature type="disulfide bond" evidence="7">
    <location>
        <begin position="127"/>
        <end position="164"/>
    </location>
</feature>
<sequence>MGGNSTVVVQIPPNAEVVKSTSTCGYNVITATSESDEQVIQLKFKIQSSDWFLTLNFTNNSILAHIPIDQYPSLAYYARLDYVADAWTFVNVSKPNEKITLQNLVNKTSGEGALSLFKSDTTHFYRCNGEEKTLVVEGFEIWTKSLRVEAFLNNSTTLMKERVCLTDQQNETSDLVPIITGAALAALVFFVLIAYLVGRARARANTYETI</sequence>
<dbReference type="PANTHER" id="PTHR11506">
    <property type="entry name" value="LYSOSOME-ASSOCIATED MEMBRANE GLYCOPROTEIN"/>
    <property type="match status" value="1"/>
</dbReference>
<evidence type="ECO:0000256" key="5">
    <source>
        <dbReference type="ARBA" id="ARBA00023136"/>
    </source>
</evidence>
<reference evidence="11" key="1">
    <citation type="submission" date="2022-11" db="UniProtKB">
        <authorList>
            <consortium name="WormBaseParasite"/>
        </authorList>
    </citation>
    <scope>IDENTIFICATION</scope>
</reference>
<dbReference type="Gene3D" id="2.40.160.110">
    <property type="match status" value="1"/>
</dbReference>
<dbReference type="InterPro" id="IPR048524">
    <property type="entry name" value="Lamp2-like_TM"/>
</dbReference>
<dbReference type="InterPro" id="IPR002000">
    <property type="entry name" value="Lysosome-assoc_membr_glycop"/>
</dbReference>
<dbReference type="PANTHER" id="PTHR11506:SF35">
    <property type="entry name" value="LYSOSOME-ASSOCIATED MEMBRANE GLYCOPROTEIN 5"/>
    <property type="match status" value="1"/>
</dbReference>
<evidence type="ECO:0000256" key="3">
    <source>
        <dbReference type="ARBA" id="ARBA00022729"/>
    </source>
</evidence>
<evidence type="ECO:0000256" key="8">
    <source>
        <dbReference type="SAM" id="Phobius"/>
    </source>
</evidence>
<dbReference type="Pfam" id="PF21222">
    <property type="entry name" value="Lamp2_2nd"/>
    <property type="match status" value="1"/>
</dbReference>
<dbReference type="GO" id="GO:0031902">
    <property type="term" value="C:late endosome membrane"/>
    <property type="evidence" value="ECO:0007669"/>
    <property type="project" value="TreeGrafter"/>
</dbReference>
<evidence type="ECO:0000313" key="11">
    <source>
        <dbReference type="WBParaSite" id="nRc.2.0.1.t13103-RA"/>
    </source>
</evidence>
<keyword evidence="5 7" id="KW-0472">Membrane</keyword>
<dbReference type="GO" id="GO:0005765">
    <property type="term" value="C:lysosomal membrane"/>
    <property type="evidence" value="ECO:0007669"/>
    <property type="project" value="TreeGrafter"/>
</dbReference>
<dbReference type="Proteomes" id="UP000887565">
    <property type="component" value="Unplaced"/>
</dbReference>
<dbReference type="AlphaFoldDB" id="A0A915IGV4"/>